<keyword evidence="17" id="KW-0175">Coiled coil</keyword>
<dbReference type="InterPro" id="IPR035965">
    <property type="entry name" value="PAS-like_dom_sf"/>
</dbReference>
<dbReference type="InterPro" id="IPR003594">
    <property type="entry name" value="HATPase_dom"/>
</dbReference>
<dbReference type="InterPro" id="IPR000700">
    <property type="entry name" value="PAS-assoc_C"/>
</dbReference>
<feature type="domain" description="PAS" evidence="22">
    <location>
        <begin position="305"/>
        <end position="378"/>
    </location>
</feature>
<evidence type="ECO:0000256" key="2">
    <source>
        <dbReference type="ARBA" id="ARBA00004651"/>
    </source>
</evidence>
<dbReference type="Pfam" id="PF00512">
    <property type="entry name" value="HisKA"/>
    <property type="match status" value="1"/>
</dbReference>
<dbReference type="Gene3D" id="3.30.450.40">
    <property type="match status" value="3"/>
</dbReference>
<dbReference type="Pfam" id="PF13426">
    <property type="entry name" value="PAS_9"/>
    <property type="match status" value="1"/>
</dbReference>
<dbReference type="InterPro" id="IPR036890">
    <property type="entry name" value="HATPase_C_sf"/>
</dbReference>
<evidence type="ECO:0000256" key="1">
    <source>
        <dbReference type="ARBA" id="ARBA00000085"/>
    </source>
</evidence>
<keyword evidence="26" id="KW-1185">Reference proteome</keyword>
<evidence type="ECO:0000259" key="23">
    <source>
        <dbReference type="PROSITE" id="PS50113"/>
    </source>
</evidence>
<keyword evidence="10" id="KW-0418">Kinase</keyword>
<feature type="domain" description="Phytochrome chromophore attachment site" evidence="19">
    <location>
        <begin position="619"/>
        <end position="755"/>
    </location>
</feature>
<keyword evidence="12" id="KW-1133">Transmembrane helix</keyword>
<feature type="domain" description="HPt" evidence="24">
    <location>
        <begin position="1367"/>
        <end position="1460"/>
    </location>
</feature>
<feature type="coiled-coil region" evidence="17">
    <location>
        <begin position="749"/>
        <end position="786"/>
    </location>
</feature>
<dbReference type="SMART" id="SM00086">
    <property type="entry name" value="PAC"/>
    <property type="match status" value="2"/>
</dbReference>
<feature type="domain" description="Response regulatory" evidence="21">
    <location>
        <begin position="1035"/>
        <end position="1156"/>
    </location>
</feature>
<dbReference type="PROSITE" id="PS50894">
    <property type="entry name" value="HPT"/>
    <property type="match status" value="1"/>
</dbReference>
<dbReference type="SUPFAM" id="SSF47384">
    <property type="entry name" value="Homodimeric domain of signal transducing histidine kinase"/>
    <property type="match status" value="1"/>
</dbReference>
<evidence type="ECO:0000259" key="21">
    <source>
        <dbReference type="PROSITE" id="PS50110"/>
    </source>
</evidence>
<keyword evidence="11" id="KW-0067">ATP-binding</keyword>
<dbReference type="CDD" id="cd00088">
    <property type="entry name" value="HPT"/>
    <property type="match status" value="1"/>
</dbReference>
<dbReference type="SUPFAM" id="SSF55874">
    <property type="entry name" value="ATPase domain of HSP90 chaperone/DNA topoisomerase II/histidine kinase"/>
    <property type="match status" value="1"/>
</dbReference>
<dbReference type="Pfam" id="PF01627">
    <property type="entry name" value="Hpt"/>
    <property type="match status" value="1"/>
</dbReference>
<dbReference type="PROSITE" id="PS50113">
    <property type="entry name" value="PAC"/>
    <property type="match status" value="2"/>
</dbReference>
<evidence type="ECO:0000256" key="10">
    <source>
        <dbReference type="ARBA" id="ARBA00022777"/>
    </source>
</evidence>
<dbReference type="NCBIfam" id="TIGR00229">
    <property type="entry name" value="sensory_box"/>
    <property type="match status" value="2"/>
</dbReference>
<feature type="compositionally biased region" description="Basic and acidic residues" evidence="18">
    <location>
        <begin position="292"/>
        <end position="301"/>
    </location>
</feature>
<dbReference type="InterPro" id="IPR011006">
    <property type="entry name" value="CheY-like_superfamily"/>
</dbReference>
<dbReference type="SMART" id="SM00091">
    <property type="entry name" value="PAS"/>
    <property type="match status" value="2"/>
</dbReference>
<evidence type="ECO:0000256" key="18">
    <source>
        <dbReference type="SAM" id="MobiDB-lite"/>
    </source>
</evidence>
<dbReference type="Pfam" id="PF02518">
    <property type="entry name" value="HATPase_c"/>
    <property type="match status" value="1"/>
</dbReference>
<dbReference type="Proteomes" id="UP001442494">
    <property type="component" value="Unassembled WGS sequence"/>
</dbReference>
<dbReference type="SMART" id="SM00387">
    <property type="entry name" value="HATPase_c"/>
    <property type="match status" value="1"/>
</dbReference>
<dbReference type="SUPFAM" id="SSF47226">
    <property type="entry name" value="Histidine-containing phosphotransfer domain, HPT domain"/>
    <property type="match status" value="1"/>
</dbReference>
<evidence type="ECO:0000256" key="5">
    <source>
        <dbReference type="ARBA" id="ARBA00022475"/>
    </source>
</evidence>
<dbReference type="Pfam" id="PF08447">
    <property type="entry name" value="PAS_3"/>
    <property type="match status" value="1"/>
</dbReference>
<dbReference type="Gene3D" id="3.30.450.20">
    <property type="entry name" value="PAS domain"/>
    <property type="match status" value="2"/>
</dbReference>
<evidence type="ECO:0000256" key="14">
    <source>
        <dbReference type="ARBA" id="ARBA00023136"/>
    </source>
</evidence>
<dbReference type="Gene3D" id="3.30.565.10">
    <property type="entry name" value="Histidine kinase-like ATPase, C-terminal domain"/>
    <property type="match status" value="1"/>
</dbReference>
<dbReference type="PROSITE" id="PS50110">
    <property type="entry name" value="RESPONSE_REGULATORY"/>
    <property type="match status" value="2"/>
</dbReference>
<comment type="caution">
    <text evidence="25">The sequence shown here is derived from an EMBL/GenBank/DDBJ whole genome shotgun (WGS) entry which is preliminary data.</text>
</comment>
<evidence type="ECO:0000256" key="3">
    <source>
        <dbReference type="ARBA" id="ARBA00006402"/>
    </source>
</evidence>
<protein>
    <recommendedName>
        <fullName evidence="4">histidine kinase</fullName>
        <ecNumber evidence="4">2.7.13.3</ecNumber>
    </recommendedName>
</protein>
<name>A0ABV0JM40_9CYAN</name>
<feature type="domain" description="PAS" evidence="22">
    <location>
        <begin position="176"/>
        <end position="248"/>
    </location>
</feature>
<dbReference type="CDD" id="cd00082">
    <property type="entry name" value="HisKA"/>
    <property type="match status" value="1"/>
</dbReference>
<keyword evidence="13" id="KW-0902">Two-component regulatory system</keyword>
<organism evidence="25 26">
    <name type="scientific">Funiculus sociatus GB2-A5</name>
    <dbReference type="NCBI Taxonomy" id="2933946"/>
    <lineage>
        <taxon>Bacteria</taxon>
        <taxon>Bacillati</taxon>
        <taxon>Cyanobacteriota</taxon>
        <taxon>Cyanophyceae</taxon>
        <taxon>Coleofasciculales</taxon>
        <taxon>Coleofasciculaceae</taxon>
        <taxon>Funiculus</taxon>
    </lineage>
</organism>
<feature type="modified residue" description="4-aspartylphosphate" evidence="16">
    <location>
        <position position="1089"/>
    </location>
</feature>
<dbReference type="InterPro" id="IPR036641">
    <property type="entry name" value="HPT_dom_sf"/>
</dbReference>
<evidence type="ECO:0000256" key="6">
    <source>
        <dbReference type="ARBA" id="ARBA00022553"/>
    </source>
</evidence>
<evidence type="ECO:0000256" key="11">
    <source>
        <dbReference type="ARBA" id="ARBA00022840"/>
    </source>
</evidence>
<dbReference type="InterPro" id="IPR036097">
    <property type="entry name" value="HisK_dim/P_sf"/>
</dbReference>
<dbReference type="SUPFAM" id="SSF55781">
    <property type="entry name" value="GAF domain-like"/>
    <property type="match status" value="3"/>
</dbReference>
<dbReference type="PROSITE" id="PS50046">
    <property type="entry name" value="PHYTOCHROME_2"/>
    <property type="match status" value="1"/>
</dbReference>
<keyword evidence="7" id="KW-0808">Transferase</keyword>
<dbReference type="CDD" id="cd00130">
    <property type="entry name" value="PAS"/>
    <property type="match status" value="2"/>
</dbReference>
<dbReference type="EC" id="2.7.13.3" evidence="4"/>
<dbReference type="InterPro" id="IPR005467">
    <property type="entry name" value="His_kinase_dom"/>
</dbReference>
<dbReference type="Pfam" id="PF00072">
    <property type="entry name" value="Response_reg"/>
    <property type="match status" value="2"/>
</dbReference>
<proteinExistence type="inferred from homology"/>
<dbReference type="SMART" id="SM00065">
    <property type="entry name" value="GAF"/>
    <property type="match status" value="3"/>
</dbReference>
<reference evidence="25 26" key="1">
    <citation type="submission" date="2022-04" db="EMBL/GenBank/DDBJ databases">
        <title>Positive selection, recombination, and allopatry shape intraspecific diversity of widespread and dominant cyanobacteria.</title>
        <authorList>
            <person name="Wei J."/>
            <person name="Shu W."/>
            <person name="Hu C."/>
        </authorList>
    </citation>
    <scope>NUCLEOTIDE SEQUENCE [LARGE SCALE GENOMIC DNA]</scope>
    <source>
        <strain evidence="25 26">GB2-A5</strain>
    </source>
</reference>
<evidence type="ECO:0000313" key="25">
    <source>
        <dbReference type="EMBL" id="MEP0864491.1"/>
    </source>
</evidence>
<evidence type="ECO:0000256" key="8">
    <source>
        <dbReference type="ARBA" id="ARBA00022692"/>
    </source>
</evidence>
<dbReference type="SMART" id="SM00388">
    <property type="entry name" value="HisKA"/>
    <property type="match status" value="1"/>
</dbReference>
<dbReference type="InterPro" id="IPR013655">
    <property type="entry name" value="PAS_fold_3"/>
</dbReference>
<sequence length="1465" mass="163698">MKAPLPDNEQERIEALREYEILDTEAEQAFDDLTRLAAYICGTPIAVVSLVDTDRQWFKSKVGLAAPETSRDIAFCAHAILQTELFVIQDATRDSRFADNPLVTNDPNIRFYAGTNLTTPEGLPIGTLCVIDSVPRDLSPEQRLALEALGRQVMTQINLRRNNRDLVQLQQQLRKSKERYEVSVQGSRDGLWDWDIETNQVYFSPAWKSMLGFAEHEIENNFSEWEARLHPEDRDRALATIQAHFEGLTPYYELEHRLLHKDGTYRWILARALLLRDANGKPSRMAGSHTNITERKQSQDKLRKSEESFRLLVDGVKDYAIYMLDTTGHIVSWNAGAERISGFSAEEAIGKHVSFLYEPGENQQSKVQQELEIAIANGRFEAEGWRIRKDRTRFWANVVVTPVHDQAGLVCGFSKVTRDVSERKRQEESLALSARLANFRADIDSALAQSDTLAGILQRSSEAMVQHLDAASARIWTLNREENVLKLQASAGIDVQIDSFSSRVIVGKSQIGAIAKSGKPYLTNYVIHDPLLGDKDWAIREGIVAFAGYPLIVTGTLVGVLAMFARQPLSEFVLKALEFAADEIALWIERKQAQEEVKRQNLRSQIFAEITLKIRQSLQLEEILQTTVSEVRKCLQADRVVIYRIWADKTGKVVTEDVVAGCSAILGQDIADNCFQADYYPLYRQGRIRAIADLEDSDIQPCHLELLQKFQVKANLVVPILQKDELWGLLIAHQCARPRKWSSFEIDLLQQLADQLSIALAQSQLLEEETRQRQELEIARRQAELASHAKSTFLANMSHEIRTPMNAVLGMTGLLLETPLNPEQKDFVETIRISGDALLCLINEILDLSKLEAGEMDLEVLDFDLSTCVEEVLDLLAPQAHAKELEIAALIYRNVPTQLQGDVGRLRQILTNLIGNSIKFTSIGEIVVRAELQSEAPTSATIRFSVTDTGIGIATEDQNELFQPFSQVDSSATRKYGGTGLGLAICKQLVTLMGGEIGVESQPGGGSKFWFTIPFTTQSKPIATLPSPTSLMGRRLLVVDDNATNRKVVRSQAANWGMQVDEADGAATAIKALQESVEWGMPYDVAVIDMQMPVIDGITLGERIKANPTFAKLPLIMLTSADGRGEAQRATKAGFAAHLIKPVKPSRLLDIILNILGKQEVAATQLLANDQALKTPDFSTTDHKQLAIGAHSSASLPTNNKQGTTEKKLRILLAEDNLINQKVALKQLGTLGYEADVAANGQEVLDLLEKIPYDLILMDCQMPVLDGYEATREIRRRQQNGFRRTAIIALTANAMKQDRERCLNAGMDDYLSKPVSREQLAGRLEHWKQEIFQKVNPSNADVVTPEKSENLPNLIDWEHLHHLSEGSDEFEMELLQMFVEEVQSHIEIGKRAIAINDFTSIQQEAHHIKGASANVGVKQMRLCAEKLEQLAFQKQIQEAADTASELETLLWHLQSLVDAKLKSSF</sequence>
<dbReference type="RefSeq" id="WP_190424743.1">
    <property type="nucleotide sequence ID" value="NZ_JAMPKK010000014.1"/>
</dbReference>
<dbReference type="InterPro" id="IPR003018">
    <property type="entry name" value="GAF"/>
</dbReference>
<evidence type="ECO:0000259" key="19">
    <source>
        <dbReference type="PROSITE" id="PS50046"/>
    </source>
</evidence>
<keyword evidence="6 16" id="KW-0597">Phosphoprotein</keyword>
<dbReference type="Gene3D" id="1.20.120.160">
    <property type="entry name" value="HPT domain"/>
    <property type="match status" value="1"/>
</dbReference>
<keyword evidence="8" id="KW-0812">Transmembrane</keyword>
<dbReference type="PROSITE" id="PS50109">
    <property type="entry name" value="HIS_KIN"/>
    <property type="match status" value="1"/>
</dbReference>
<dbReference type="InterPro" id="IPR029016">
    <property type="entry name" value="GAF-like_dom_sf"/>
</dbReference>
<dbReference type="InterPro" id="IPR001610">
    <property type="entry name" value="PAC"/>
</dbReference>
<evidence type="ECO:0000256" key="16">
    <source>
        <dbReference type="PROSITE-ProRule" id="PRU00169"/>
    </source>
</evidence>
<dbReference type="PROSITE" id="PS50112">
    <property type="entry name" value="PAS"/>
    <property type="match status" value="2"/>
</dbReference>
<dbReference type="InterPro" id="IPR008207">
    <property type="entry name" value="Sig_transdc_His_kin_Hpt_dom"/>
</dbReference>
<dbReference type="InterPro" id="IPR016132">
    <property type="entry name" value="Phyto_chromo_attachment"/>
</dbReference>
<evidence type="ECO:0000259" key="20">
    <source>
        <dbReference type="PROSITE" id="PS50109"/>
    </source>
</evidence>
<dbReference type="InterPro" id="IPR004358">
    <property type="entry name" value="Sig_transdc_His_kin-like_C"/>
</dbReference>
<dbReference type="PRINTS" id="PR00344">
    <property type="entry name" value="BCTRLSENSOR"/>
</dbReference>
<evidence type="ECO:0000256" key="9">
    <source>
        <dbReference type="ARBA" id="ARBA00022741"/>
    </source>
</evidence>
<dbReference type="Gene3D" id="1.10.287.130">
    <property type="match status" value="1"/>
</dbReference>
<evidence type="ECO:0000256" key="13">
    <source>
        <dbReference type="ARBA" id="ARBA00023012"/>
    </source>
</evidence>
<dbReference type="SUPFAM" id="SSF55785">
    <property type="entry name" value="PYP-like sensor domain (PAS domain)"/>
    <property type="match status" value="2"/>
</dbReference>
<evidence type="ECO:0000313" key="26">
    <source>
        <dbReference type="Proteomes" id="UP001442494"/>
    </source>
</evidence>
<dbReference type="SMART" id="SM00448">
    <property type="entry name" value="REC"/>
    <property type="match status" value="2"/>
</dbReference>
<dbReference type="InterPro" id="IPR001789">
    <property type="entry name" value="Sig_transdc_resp-reg_receiver"/>
</dbReference>
<dbReference type="PANTHER" id="PTHR45339:SF1">
    <property type="entry name" value="HYBRID SIGNAL TRANSDUCTION HISTIDINE KINASE J"/>
    <property type="match status" value="1"/>
</dbReference>
<feature type="domain" description="Histidine kinase" evidence="20">
    <location>
        <begin position="796"/>
        <end position="1017"/>
    </location>
</feature>
<dbReference type="SUPFAM" id="SSF52172">
    <property type="entry name" value="CheY-like"/>
    <property type="match status" value="2"/>
</dbReference>
<evidence type="ECO:0000256" key="4">
    <source>
        <dbReference type="ARBA" id="ARBA00012438"/>
    </source>
</evidence>
<dbReference type="CDD" id="cd16922">
    <property type="entry name" value="HATPase_EvgS-ArcB-TorS-like"/>
    <property type="match status" value="1"/>
</dbReference>
<keyword evidence="14" id="KW-0472">Membrane</keyword>
<evidence type="ECO:0000256" key="15">
    <source>
        <dbReference type="PROSITE-ProRule" id="PRU00110"/>
    </source>
</evidence>
<dbReference type="Gene3D" id="3.40.50.2300">
    <property type="match status" value="2"/>
</dbReference>
<feature type="domain" description="PAC" evidence="23">
    <location>
        <begin position="252"/>
        <end position="304"/>
    </location>
</feature>
<evidence type="ECO:0000259" key="24">
    <source>
        <dbReference type="PROSITE" id="PS50894"/>
    </source>
</evidence>
<dbReference type="PANTHER" id="PTHR45339">
    <property type="entry name" value="HYBRID SIGNAL TRANSDUCTION HISTIDINE KINASE J"/>
    <property type="match status" value="1"/>
</dbReference>
<dbReference type="CDD" id="cd17546">
    <property type="entry name" value="REC_hyHK_CKI1_RcsC-like"/>
    <property type="match status" value="2"/>
</dbReference>
<gene>
    <name evidence="25" type="ORF">NDI37_08410</name>
</gene>
<comment type="similarity">
    <text evidence="3">In the N-terminal section; belongs to the phytochrome family.</text>
</comment>
<feature type="domain" description="PAC" evidence="23">
    <location>
        <begin position="380"/>
        <end position="432"/>
    </location>
</feature>
<dbReference type="InterPro" id="IPR000014">
    <property type="entry name" value="PAS"/>
</dbReference>
<dbReference type="Pfam" id="PF01590">
    <property type="entry name" value="GAF"/>
    <property type="match status" value="3"/>
</dbReference>
<feature type="modified residue" description="4-aspartylphosphate" evidence="16">
    <location>
        <position position="1259"/>
    </location>
</feature>
<comment type="subcellular location">
    <subcellularLocation>
        <location evidence="2">Cell membrane</location>
        <topology evidence="2">Multi-pass membrane protein</topology>
    </subcellularLocation>
</comment>
<accession>A0ABV0JM40</accession>
<feature type="domain" description="Response regulatory" evidence="21">
    <location>
        <begin position="1210"/>
        <end position="1328"/>
    </location>
</feature>
<feature type="region of interest" description="Disordered" evidence="18">
    <location>
        <begin position="281"/>
        <end position="301"/>
    </location>
</feature>
<evidence type="ECO:0000256" key="17">
    <source>
        <dbReference type="SAM" id="Coils"/>
    </source>
</evidence>
<evidence type="ECO:0000259" key="22">
    <source>
        <dbReference type="PROSITE" id="PS50112"/>
    </source>
</evidence>
<keyword evidence="5" id="KW-1003">Cell membrane</keyword>
<evidence type="ECO:0000256" key="12">
    <source>
        <dbReference type="ARBA" id="ARBA00022989"/>
    </source>
</evidence>
<dbReference type="EMBL" id="JAMPKK010000014">
    <property type="protein sequence ID" value="MEP0864491.1"/>
    <property type="molecule type" value="Genomic_DNA"/>
</dbReference>
<comment type="catalytic activity">
    <reaction evidence="1">
        <text>ATP + protein L-histidine = ADP + protein N-phospho-L-histidine.</text>
        <dbReference type="EC" id="2.7.13.3"/>
    </reaction>
</comment>
<feature type="modified residue" description="Phosphohistidine" evidence="15">
    <location>
        <position position="1406"/>
    </location>
</feature>
<keyword evidence="9" id="KW-0547">Nucleotide-binding</keyword>
<dbReference type="InterPro" id="IPR003661">
    <property type="entry name" value="HisK_dim/P_dom"/>
</dbReference>
<evidence type="ECO:0000256" key="7">
    <source>
        <dbReference type="ARBA" id="ARBA00022679"/>
    </source>
</evidence>